<dbReference type="OrthoDB" id="410104at2759"/>
<dbReference type="WBParaSite" id="SBAD_0000706701-mRNA-1">
    <property type="protein sequence ID" value="SBAD_0000706701-mRNA-1"/>
    <property type="gene ID" value="SBAD_0000706701"/>
</dbReference>
<gene>
    <name evidence="1" type="ORF">SBAD_LOCUS6804</name>
</gene>
<evidence type="ECO:0000313" key="1">
    <source>
        <dbReference type="EMBL" id="VDP10860.1"/>
    </source>
</evidence>
<dbReference type="EMBL" id="UZAM01010059">
    <property type="protein sequence ID" value="VDP10860.1"/>
    <property type="molecule type" value="Genomic_DNA"/>
</dbReference>
<evidence type="ECO:0000313" key="2">
    <source>
        <dbReference type="Proteomes" id="UP000270296"/>
    </source>
</evidence>
<accession>A0A183IT57</accession>
<reference evidence="1 2" key="2">
    <citation type="submission" date="2018-11" db="EMBL/GenBank/DDBJ databases">
        <authorList>
            <consortium name="Pathogen Informatics"/>
        </authorList>
    </citation>
    <scope>NUCLEOTIDE SEQUENCE [LARGE SCALE GENOMIC DNA]</scope>
</reference>
<sequence length="109" mass="12656">MILFNASPKYIRSKYGRALQLFSSLILLFKKGDVEDLKTLPSQVYTVFVGIILKRSLVRNKPIFDDHNFCTVGYMYVVKQLTERCHECQFLIDFKKTFDSTELSAVSTF</sequence>
<organism evidence="3">
    <name type="scientific">Soboliphyme baturini</name>
    <dbReference type="NCBI Taxonomy" id="241478"/>
    <lineage>
        <taxon>Eukaryota</taxon>
        <taxon>Metazoa</taxon>
        <taxon>Ecdysozoa</taxon>
        <taxon>Nematoda</taxon>
        <taxon>Enoplea</taxon>
        <taxon>Dorylaimia</taxon>
        <taxon>Dioctophymatida</taxon>
        <taxon>Dioctophymatoidea</taxon>
        <taxon>Soboliphymatidae</taxon>
        <taxon>Soboliphyme</taxon>
    </lineage>
</organism>
<dbReference type="AlphaFoldDB" id="A0A183IT57"/>
<keyword evidence="2" id="KW-1185">Reference proteome</keyword>
<proteinExistence type="predicted"/>
<reference evidence="3" key="1">
    <citation type="submission" date="2016-06" db="UniProtKB">
        <authorList>
            <consortium name="WormBaseParasite"/>
        </authorList>
    </citation>
    <scope>IDENTIFICATION</scope>
</reference>
<dbReference type="Proteomes" id="UP000270296">
    <property type="component" value="Unassembled WGS sequence"/>
</dbReference>
<evidence type="ECO:0000313" key="3">
    <source>
        <dbReference type="WBParaSite" id="SBAD_0000706701-mRNA-1"/>
    </source>
</evidence>
<protein>
    <submittedName>
        <fullName evidence="3">Reverse transcriptase domain-containing protein</fullName>
    </submittedName>
</protein>
<name>A0A183IT57_9BILA</name>